<dbReference type="RefSeq" id="WP_031577619.1">
    <property type="nucleotide sequence ID" value="NZ_FNDZ01000011.1"/>
</dbReference>
<name>A0A1G8SB78_9CLOT</name>
<keyword evidence="1" id="KW-0472">Membrane</keyword>
<evidence type="ECO:0000256" key="1">
    <source>
        <dbReference type="SAM" id="Phobius"/>
    </source>
</evidence>
<dbReference type="EMBL" id="FNDZ01000011">
    <property type="protein sequence ID" value="SDJ26476.1"/>
    <property type="molecule type" value="Genomic_DNA"/>
</dbReference>
<sequence>MSISIFSVFIIFIIFIKLLSSKSFESIYIYVFMICIIVETFINTGYFLIVKGTIYKTADFLQVILALLSILVIFERRTINAKHSISFLLLFIVILLNLTILKLSPYEGLVRNFDALDRISLEWYSKPELNVQSFKSALRILLFIYNALILKLIITKDKWENVKREINKFGIFIIIFCWFEFITKNIFNINLKPLTDALFGNVIKNDMLLTRNNLFTIHGLASEPSQLAMILFYFMVFYIISDNAIKDKFWLNMLIWSSVILMFFSGSFRFIGLVPWIIIIYLIKEDVNYKVIGIFIFIVLSTLIAYYFGFLDYFLTRFERVLTFVSKGTISTDSSEAARLNTVIESFKVFLKRPIFGIGLGTTFAYGFIPSILATMGLTGTLVWYYIIFKQIGNIRINTKYFSIVSCFTLCWIYTSAIDVAYLSIVLAYAIEMYFSDNRLRIKNNVNHIVV</sequence>
<feature type="transmembrane region" description="Helical" evidence="1">
    <location>
        <begin position="27"/>
        <end position="48"/>
    </location>
</feature>
<dbReference type="Proteomes" id="UP000183255">
    <property type="component" value="Unassembled WGS sequence"/>
</dbReference>
<feature type="transmembrane region" description="Helical" evidence="1">
    <location>
        <begin position="86"/>
        <end position="104"/>
    </location>
</feature>
<evidence type="ECO:0000313" key="3">
    <source>
        <dbReference type="Proteomes" id="UP000183255"/>
    </source>
</evidence>
<feature type="transmembrane region" description="Helical" evidence="1">
    <location>
        <begin position="356"/>
        <end position="389"/>
    </location>
</feature>
<protein>
    <recommendedName>
        <fullName evidence="4">O-antigen ligase like membrane protein</fullName>
    </recommendedName>
</protein>
<evidence type="ECO:0000313" key="2">
    <source>
        <dbReference type="EMBL" id="SDJ26476.1"/>
    </source>
</evidence>
<feature type="transmembrane region" description="Helical" evidence="1">
    <location>
        <begin position="5"/>
        <end position="20"/>
    </location>
</feature>
<organism evidence="2 3">
    <name type="scientific">Proteiniclasticum ruminis</name>
    <dbReference type="NCBI Taxonomy" id="398199"/>
    <lineage>
        <taxon>Bacteria</taxon>
        <taxon>Bacillati</taxon>
        <taxon>Bacillota</taxon>
        <taxon>Clostridia</taxon>
        <taxon>Eubacteriales</taxon>
        <taxon>Clostridiaceae</taxon>
        <taxon>Proteiniclasticum</taxon>
    </lineage>
</organism>
<evidence type="ECO:0008006" key="4">
    <source>
        <dbReference type="Google" id="ProtNLM"/>
    </source>
</evidence>
<gene>
    <name evidence="2" type="ORF">SAMN05421804_11123</name>
</gene>
<proteinExistence type="predicted"/>
<reference evidence="2 3" key="1">
    <citation type="submission" date="2016-10" db="EMBL/GenBank/DDBJ databases">
        <authorList>
            <person name="de Groot N.N."/>
        </authorList>
    </citation>
    <scope>NUCLEOTIDE SEQUENCE [LARGE SCALE GENOMIC DNA]</scope>
    <source>
        <strain evidence="2 3">CGMCC 1.5058</strain>
    </source>
</reference>
<feature type="transmembrane region" description="Helical" evidence="1">
    <location>
        <begin position="136"/>
        <end position="154"/>
    </location>
</feature>
<accession>A0A1G8SB78</accession>
<feature type="transmembrane region" description="Helical" evidence="1">
    <location>
        <begin position="253"/>
        <end position="283"/>
    </location>
</feature>
<feature type="transmembrane region" description="Helical" evidence="1">
    <location>
        <begin position="224"/>
        <end position="241"/>
    </location>
</feature>
<keyword evidence="1" id="KW-1133">Transmembrane helix</keyword>
<feature type="transmembrane region" description="Helical" evidence="1">
    <location>
        <begin position="54"/>
        <end position="74"/>
    </location>
</feature>
<keyword evidence="1" id="KW-0812">Transmembrane</keyword>
<feature type="transmembrane region" description="Helical" evidence="1">
    <location>
        <begin position="401"/>
        <end position="431"/>
    </location>
</feature>
<dbReference type="AlphaFoldDB" id="A0A1G8SB78"/>
<feature type="transmembrane region" description="Helical" evidence="1">
    <location>
        <begin position="289"/>
        <end position="310"/>
    </location>
</feature>